<keyword evidence="1" id="KW-0472">Membrane</keyword>
<dbReference type="OrthoDB" id="9945085at2"/>
<sequence length="80" mass="8648">MGKKILAVILGIVTLITAWSTIKMFLAMAHTGNSLYVSYAPLPIQLMNPNFTVILISAVIYTLITIVLAIITVKLGKSQS</sequence>
<evidence type="ECO:0000256" key="1">
    <source>
        <dbReference type="SAM" id="Phobius"/>
    </source>
</evidence>
<protein>
    <submittedName>
        <fullName evidence="2">Uncharacterized protein</fullName>
    </submittedName>
</protein>
<reference evidence="2 3" key="1">
    <citation type="submission" date="2017-08" db="EMBL/GenBank/DDBJ databases">
        <title>Draft genome sequences of 64 type strains of genus Staph aureus.</title>
        <authorList>
            <person name="Cole K."/>
            <person name="Golubchik T."/>
            <person name="Russell J."/>
            <person name="Foster D."/>
            <person name="Llewelyn M."/>
            <person name="Wilson D."/>
            <person name="Crook D."/>
            <person name="Paul J."/>
        </authorList>
    </citation>
    <scope>NUCLEOTIDE SEQUENCE [LARGE SCALE GENOMIC DNA]</scope>
    <source>
        <strain evidence="2 3">DSM 21968</strain>
    </source>
</reference>
<dbReference type="AlphaFoldDB" id="A0A2K3YYW0"/>
<dbReference type="Proteomes" id="UP000242752">
    <property type="component" value="Unassembled WGS sequence"/>
</dbReference>
<proteinExistence type="predicted"/>
<feature type="transmembrane region" description="Helical" evidence="1">
    <location>
        <begin position="53"/>
        <end position="73"/>
    </location>
</feature>
<keyword evidence="1" id="KW-0812">Transmembrane</keyword>
<dbReference type="RefSeq" id="WP_103357043.1">
    <property type="nucleotide sequence ID" value="NZ_PPRF01000002.1"/>
</dbReference>
<keyword evidence="3" id="KW-1185">Reference proteome</keyword>
<organism evidence="2 3">
    <name type="scientific">Staphylococcus rostri</name>
    <dbReference type="NCBI Taxonomy" id="522262"/>
    <lineage>
        <taxon>Bacteria</taxon>
        <taxon>Bacillati</taxon>
        <taxon>Bacillota</taxon>
        <taxon>Bacilli</taxon>
        <taxon>Bacillales</taxon>
        <taxon>Staphylococcaceae</taxon>
        <taxon>Staphylococcus</taxon>
    </lineage>
</organism>
<gene>
    <name evidence="2" type="ORF">CD122_00365</name>
</gene>
<evidence type="ECO:0000313" key="2">
    <source>
        <dbReference type="EMBL" id="PNZ30484.1"/>
    </source>
</evidence>
<name>A0A2K3YYW0_9STAP</name>
<accession>A0A2K3YYW0</accession>
<comment type="caution">
    <text evidence="2">The sequence shown here is derived from an EMBL/GenBank/DDBJ whole genome shotgun (WGS) entry which is preliminary data.</text>
</comment>
<evidence type="ECO:0000313" key="3">
    <source>
        <dbReference type="Proteomes" id="UP000242752"/>
    </source>
</evidence>
<keyword evidence="1" id="KW-1133">Transmembrane helix</keyword>
<dbReference type="EMBL" id="PPRF01000002">
    <property type="protein sequence ID" value="PNZ30484.1"/>
    <property type="molecule type" value="Genomic_DNA"/>
</dbReference>